<feature type="region of interest" description="Disordered" evidence="1">
    <location>
        <begin position="37"/>
        <end position="67"/>
    </location>
</feature>
<dbReference type="InterPro" id="IPR057212">
    <property type="entry name" value="DUF7890"/>
</dbReference>
<name>A0A4V6A483_POPAL</name>
<dbReference type="AlphaFoldDB" id="A0A4V6A483"/>
<protein>
    <recommendedName>
        <fullName evidence="2">DUF7890 domain-containing protein</fullName>
    </recommendedName>
</protein>
<comment type="caution">
    <text evidence="3">The sequence shown here is derived from an EMBL/GenBank/DDBJ whole genome shotgun (WGS) entry which is preliminary data.</text>
</comment>
<evidence type="ECO:0000313" key="3">
    <source>
        <dbReference type="EMBL" id="TKR85135.1"/>
    </source>
</evidence>
<evidence type="ECO:0000259" key="2">
    <source>
        <dbReference type="Pfam" id="PF25418"/>
    </source>
</evidence>
<gene>
    <name evidence="3" type="ORF">D5086_0000251630</name>
</gene>
<dbReference type="STRING" id="43335.A0A4V6A483"/>
<dbReference type="EMBL" id="RCHU01000970">
    <property type="protein sequence ID" value="TKR85135.1"/>
    <property type="molecule type" value="Genomic_DNA"/>
</dbReference>
<dbReference type="PANTHER" id="PTHR36782:SF1">
    <property type="entry name" value="CALCIUM UNIPORTER PROTEIN"/>
    <property type="match status" value="1"/>
</dbReference>
<dbReference type="PANTHER" id="PTHR36782">
    <property type="entry name" value="BNAC03G62080D PROTEIN"/>
    <property type="match status" value="1"/>
</dbReference>
<dbReference type="Pfam" id="PF25418">
    <property type="entry name" value="DUF7890"/>
    <property type="match status" value="1"/>
</dbReference>
<reference evidence="3" key="1">
    <citation type="submission" date="2018-10" db="EMBL/GenBank/DDBJ databases">
        <title>Population genomic analysis revealed the cold adaptation of white poplar.</title>
        <authorList>
            <person name="Liu Y.-J."/>
        </authorList>
    </citation>
    <scope>NUCLEOTIDE SEQUENCE [LARGE SCALE GENOMIC DNA]</scope>
    <source>
        <strain evidence="3">PAL-ZL1</strain>
    </source>
</reference>
<proteinExistence type="predicted"/>
<sequence length="332" mass="37015">MFTSSISDLNSMLYDTTKGATGSKGTNLIYRDELSKKTSPKKIKKGGNCLASKEEDERENFEKRGDASSVQEKDVIRVKVRMTKEEAARLMAKCKEGGLLEFKDVAHELVQLPANRVRVVSSNGGYGGLLRSIPEEKTSLTRFDKELLLTKPINKFEQELSNEGPSLAQFKLNQAKCEYLKAHISLSIAEPRSHRWFKDTAEWLTRTSETNISDSRKMSYGRRPEWFCNLTSNDGRTFESAIQFSKTHGLTLAAMAQKDTIPIQVSTNYSTEPNHEDPLNQGAAAVSRDNPKLFESNVRKAMAGGYEGQAFFPHSIAVSSCCLSMESVNFSA</sequence>
<accession>A0A4V6A483</accession>
<organism evidence="3">
    <name type="scientific">Populus alba</name>
    <name type="common">White poplar</name>
    <dbReference type="NCBI Taxonomy" id="43335"/>
    <lineage>
        <taxon>Eukaryota</taxon>
        <taxon>Viridiplantae</taxon>
        <taxon>Streptophyta</taxon>
        <taxon>Embryophyta</taxon>
        <taxon>Tracheophyta</taxon>
        <taxon>Spermatophyta</taxon>
        <taxon>Magnoliopsida</taxon>
        <taxon>eudicotyledons</taxon>
        <taxon>Gunneridae</taxon>
        <taxon>Pentapetalae</taxon>
        <taxon>rosids</taxon>
        <taxon>fabids</taxon>
        <taxon>Malpighiales</taxon>
        <taxon>Salicaceae</taxon>
        <taxon>Saliceae</taxon>
        <taxon>Populus</taxon>
    </lineage>
</organism>
<feature type="domain" description="DUF7890" evidence="2">
    <location>
        <begin position="75"/>
        <end position="120"/>
    </location>
</feature>
<feature type="compositionally biased region" description="Basic and acidic residues" evidence="1">
    <location>
        <begin position="52"/>
        <end position="67"/>
    </location>
</feature>
<evidence type="ECO:0000256" key="1">
    <source>
        <dbReference type="SAM" id="MobiDB-lite"/>
    </source>
</evidence>